<dbReference type="SUPFAM" id="SSF158446">
    <property type="entry name" value="IVS-encoded protein-like"/>
    <property type="match status" value="1"/>
</dbReference>
<dbReference type="InterPro" id="IPR036583">
    <property type="entry name" value="23S_rRNA_IVS_sf"/>
</dbReference>
<proteinExistence type="predicted"/>
<dbReference type="InterPro" id="IPR012657">
    <property type="entry name" value="23S_rRNA-intervening_sequence"/>
</dbReference>
<dbReference type="PANTHER" id="PTHR38471">
    <property type="entry name" value="FOUR HELIX BUNDLE PROTEIN"/>
    <property type="match status" value="1"/>
</dbReference>
<dbReference type="EMBL" id="PEZG01000006">
    <property type="protein sequence ID" value="PIS16091.1"/>
    <property type="molecule type" value="Genomic_DNA"/>
</dbReference>
<dbReference type="Gene3D" id="1.20.1440.60">
    <property type="entry name" value="23S rRNA-intervening sequence"/>
    <property type="match status" value="1"/>
</dbReference>
<dbReference type="AlphaFoldDB" id="A0A2H0WU08"/>
<dbReference type="PIRSF" id="PIRSF035652">
    <property type="entry name" value="CHP02436"/>
    <property type="match status" value="1"/>
</dbReference>
<sequence>MRARKYDFEERTAVFGQNIIVFCKSLERNEIVFPLMNQLIRSATSIGANYMEANGSDSKKDFKNKISICKKEAKETTHWLRMLAVAIPSKKEKLRIYWKEAHELSLIFAAITNKV</sequence>
<comment type="caution">
    <text evidence="1">The sequence shown here is derived from an EMBL/GenBank/DDBJ whole genome shotgun (WGS) entry which is preliminary data.</text>
</comment>
<evidence type="ECO:0000313" key="1">
    <source>
        <dbReference type="EMBL" id="PIS16091.1"/>
    </source>
</evidence>
<organism evidence="1 2">
    <name type="scientific">Candidatus Roizmanbacteria bacterium CG09_land_8_20_14_0_10_41_9</name>
    <dbReference type="NCBI Taxonomy" id="1974850"/>
    <lineage>
        <taxon>Bacteria</taxon>
        <taxon>Candidatus Roizmaniibacteriota</taxon>
    </lineage>
</organism>
<dbReference type="NCBIfam" id="TIGR02436">
    <property type="entry name" value="four helix bundle protein"/>
    <property type="match status" value="1"/>
</dbReference>
<protein>
    <submittedName>
        <fullName evidence="1">Four helix bundle protein</fullName>
    </submittedName>
</protein>
<accession>A0A2H0WU08</accession>
<dbReference type="PANTHER" id="PTHR38471:SF2">
    <property type="entry name" value="FOUR HELIX BUNDLE PROTEIN"/>
    <property type="match status" value="1"/>
</dbReference>
<gene>
    <name evidence="1" type="ORF">COT62_00195</name>
</gene>
<reference evidence="2" key="1">
    <citation type="submission" date="2017-09" db="EMBL/GenBank/DDBJ databases">
        <title>Depth-based differentiation of microbial function through sediment-hosted aquifers and enrichment of novel symbionts in the deep terrestrial subsurface.</title>
        <authorList>
            <person name="Probst A.J."/>
            <person name="Ladd B."/>
            <person name="Jarett J.K."/>
            <person name="Geller-Mcgrath D.E."/>
            <person name="Sieber C.M.K."/>
            <person name="Emerson J.B."/>
            <person name="Anantharaman K."/>
            <person name="Thomas B.C."/>
            <person name="Malmstrom R."/>
            <person name="Stieglmeier M."/>
            <person name="Klingl A."/>
            <person name="Woyke T."/>
            <person name="Ryan C.M."/>
            <person name="Banfield J.F."/>
        </authorList>
    </citation>
    <scope>NUCLEOTIDE SEQUENCE [LARGE SCALE GENOMIC DNA]</scope>
</reference>
<dbReference type="Pfam" id="PF05635">
    <property type="entry name" value="23S_rRNA_IVP"/>
    <property type="match status" value="1"/>
</dbReference>
<name>A0A2H0WU08_9BACT</name>
<evidence type="ECO:0000313" key="2">
    <source>
        <dbReference type="Proteomes" id="UP000231198"/>
    </source>
</evidence>
<dbReference type="Proteomes" id="UP000231198">
    <property type="component" value="Unassembled WGS sequence"/>
</dbReference>